<protein>
    <submittedName>
        <fullName evidence="2">Uncharacterized protein</fullName>
    </submittedName>
</protein>
<dbReference type="AlphaFoldDB" id="A0A7W7SQE3"/>
<gene>
    <name evidence="2" type="ORF">FHR38_002767</name>
</gene>
<evidence type="ECO:0000313" key="2">
    <source>
        <dbReference type="EMBL" id="MBB4959034.1"/>
    </source>
</evidence>
<sequence length="159" mass="16712">MAHVELSLSEAPLPPANLPPASMQAEADPDDSFTRWSATVSQAAEPCLLIDFQMIIAAVSDSCCQLLGLGRPVDVVDRPLLGGELRLLDFTAARAELTEQEIDKIPPLLALASGRLARGLLRVRPNTPAGGADATVDAISTPILEQGLVAGSLTFFAKI</sequence>
<accession>A0A7W7SQE3</accession>
<name>A0A7W7SQE3_9ACTN</name>
<evidence type="ECO:0000313" key="3">
    <source>
        <dbReference type="Proteomes" id="UP000578819"/>
    </source>
</evidence>
<comment type="caution">
    <text evidence="2">The sequence shown here is derived from an EMBL/GenBank/DDBJ whole genome shotgun (WGS) entry which is preliminary data.</text>
</comment>
<proteinExistence type="predicted"/>
<dbReference type="RefSeq" id="WP_184535034.1">
    <property type="nucleotide sequence ID" value="NZ_JACHJW010000001.1"/>
</dbReference>
<organism evidence="2 3">
    <name type="scientific">Micromonospora polyrhachis</name>
    <dbReference type="NCBI Taxonomy" id="1282883"/>
    <lineage>
        <taxon>Bacteria</taxon>
        <taxon>Bacillati</taxon>
        <taxon>Actinomycetota</taxon>
        <taxon>Actinomycetes</taxon>
        <taxon>Micromonosporales</taxon>
        <taxon>Micromonosporaceae</taxon>
        <taxon>Micromonospora</taxon>
    </lineage>
</organism>
<keyword evidence="3" id="KW-1185">Reference proteome</keyword>
<feature type="region of interest" description="Disordered" evidence="1">
    <location>
        <begin position="11"/>
        <end position="32"/>
    </location>
</feature>
<evidence type="ECO:0000256" key="1">
    <source>
        <dbReference type="SAM" id="MobiDB-lite"/>
    </source>
</evidence>
<dbReference type="EMBL" id="JACHJW010000001">
    <property type="protein sequence ID" value="MBB4959034.1"/>
    <property type="molecule type" value="Genomic_DNA"/>
</dbReference>
<reference evidence="2 3" key="1">
    <citation type="submission" date="2020-08" db="EMBL/GenBank/DDBJ databases">
        <title>Sequencing the genomes of 1000 actinobacteria strains.</title>
        <authorList>
            <person name="Klenk H.-P."/>
        </authorList>
    </citation>
    <scope>NUCLEOTIDE SEQUENCE [LARGE SCALE GENOMIC DNA]</scope>
    <source>
        <strain evidence="2 3">DSM 45886</strain>
    </source>
</reference>
<dbReference type="Proteomes" id="UP000578819">
    <property type="component" value="Unassembled WGS sequence"/>
</dbReference>